<dbReference type="EMBL" id="CAKKNE010000002">
    <property type="protein sequence ID" value="CAH0368002.1"/>
    <property type="molecule type" value="Genomic_DNA"/>
</dbReference>
<evidence type="ECO:0000313" key="3">
    <source>
        <dbReference type="EMBL" id="CAE0703771.1"/>
    </source>
</evidence>
<evidence type="ECO:0000313" key="4">
    <source>
        <dbReference type="EMBL" id="CAH0368002.1"/>
    </source>
</evidence>
<dbReference type="Proteomes" id="UP000789595">
    <property type="component" value="Unassembled WGS sequence"/>
</dbReference>
<gene>
    <name evidence="3" type="ORF">PCAL00307_LOCUS19219</name>
    <name evidence="4" type="ORF">PECAL_2P10490</name>
</gene>
<reference evidence="4" key="2">
    <citation type="submission" date="2021-11" db="EMBL/GenBank/DDBJ databases">
        <authorList>
            <consortium name="Genoscope - CEA"/>
            <person name="William W."/>
        </authorList>
    </citation>
    <scope>NUCLEOTIDE SEQUENCE</scope>
</reference>
<feature type="signal peptide" evidence="2">
    <location>
        <begin position="1"/>
        <end position="25"/>
    </location>
</feature>
<dbReference type="AlphaFoldDB" id="A0A7S4A4W5"/>
<feature type="region of interest" description="Disordered" evidence="1">
    <location>
        <begin position="72"/>
        <end position="101"/>
    </location>
</feature>
<protein>
    <submittedName>
        <fullName evidence="3">Uncharacterized protein</fullName>
    </submittedName>
</protein>
<evidence type="ECO:0000313" key="5">
    <source>
        <dbReference type="Proteomes" id="UP000789595"/>
    </source>
</evidence>
<reference evidence="3" key="1">
    <citation type="submission" date="2021-01" db="EMBL/GenBank/DDBJ databases">
        <authorList>
            <person name="Corre E."/>
            <person name="Pelletier E."/>
            <person name="Niang G."/>
            <person name="Scheremetjew M."/>
            <person name="Finn R."/>
            <person name="Kale V."/>
            <person name="Holt S."/>
            <person name="Cochrane G."/>
            <person name="Meng A."/>
            <person name="Brown T."/>
            <person name="Cohen L."/>
        </authorList>
    </citation>
    <scope>NUCLEOTIDE SEQUENCE</scope>
    <source>
        <strain evidence="3">CCMP1756</strain>
    </source>
</reference>
<organism evidence="3">
    <name type="scientific">Pelagomonas calceolata</name>
    <dbReference type="NCBI Taxonomy" id="35677"/>
    <lineage>
        <taxon>Eukaryota</taxon>
        <taxon>Sar</taxon>
        <taxon>Stramenopiles</taxon>
        <taxon>Ochrophyta</taxon>
        <taxon>Pelagophyceae</taxon>
        <taxon>Pelagomonadales</taxon>
        <taxon>Pelagomonadaceae</taxon>
        <taxon>Pelagomonas</taxon>
    </lineage>
</organism>
<name>A0A7S4A4W5_9STRA</name>
<accession>A0A7S4A4W5</accession>
<evidence type="ECO:0000256" key="1">
    <source>
        <dbReference type="SAM" id="MobiDB-lite"/>
    </source>
</evidence>
<evidence type="ECO:0000256" key="2">
    <source>
        <dbReference type="SAM" id="SignalP"/>
    </source>
</evidence>
<feature type="chain" id="PRO_5036212278" evidence="2">
    <location>
        <begin position="26"/>
        <end position="213"/>
    </location>
</feature>
<keyword evidence="5" id="KW-1185">Reference proteome</keyword>
<proteinExistence type="predicted"/>
<sequence>MRERRTMGSPVRLLLCLGLALNPLALNPKNKPQTQACVDEQGNAIECVQPDDGPGSLQDQFVEKVATARRLKGLEGEPAQPSMTQRKNAERKARQAARRKRSGVCPEDGLCSYEESRFVPPKCEPGDRSCADDNRRLEEAQGALREDLQRQLDAEYARLDAEAASAPIDNDTAPPPRYYGDAELAAALDRDLAAAWGGHSKPLRAPVRAPRSI</sequence>
<keyword evidence="2" id="KW-0732">Signal</keyword>
<dbReference type="EMBL" id="HBIW01022281">
    <property type="protein sequence ID" value="CAE0703771.1"/>
    <property type="molecule type" value="Transcribed_RNA"/>
</dbReference>